<feature type="active site" description="For RuvC-like nuclease domain" evidence="13">
    <location>
        <position position="13"/>
    </location>
</feature>
<evidence type="ECO:0000313" key="16">
    <source>
        <dbReference type="Proteomes" id="UP000268059"/>
    </source>
</evidence>
<dbReference type="GO" id="GO:0043571">
    <property type="term" value="P:maintenance of CRISPR repeat elements"/>
    <property type="evidence" value="ECO:0007669"/>
    <property type="project" value="UniProtKB-UniRule"/>
</dbReference>
<protein>
    <recommendedName>
        <fullName evidence="13">CRISPR-associated endonuclease Cas9</fullName>
        <ecNumber evidence="13">3.1.-.-</ecNumber>
    </recommendedName>
</protein>
<keyword evidence="7 13" id="KW-0460">Magnesium</keyword>
<evidence type="ECO:0000256" key="9">
    <source>
        <dbReference type="ARBA" id="ARBA00023118"/>
    </source>
</evidence>
<dbReference type="Pfam" id="PF16595">
    <property type="entry name" value="Cas9_PI"/>
    <property type="match status" value="1"/>
</dbReference>
<feature type="binding site" evidence="13">
    <location>
        <position position="775"/>
    </location>
    <ligand>
        <name>Mg(2+)</name>
        <dbReference type="ChEBI" id="CHEBI:18420"/>
        <label>1</label>
    </ligand>
</feature>
<keyword evidence="8 13" id="KW-0694">RNA-binding</keyword>
<dbReference type="Gene3D" id="3.30.420.10">
    <property type="entry name" value="Ribonuclease H-like superfamily/Ribonuclease H"/>
    <property type="match status" value="2"/>
</dbReference>
<dbReference type="GO" id="GO:0016787">
    <property type="term" value="F:hydrolase activity"/>
    <property type="evidence" value="ECO:0007669"/>
    <property type="project" value="UniProtKB-KW"/>
</dbReference>
<proteinExistence type="inferred from homology"/>
<feature type="binding site" evidence="13">
    <location>
        <position position="13"/>
    </location>
    <ligand>
        <name>Mg(2+)</name>
        <dbReference type="ChEBI" id="CHEBI:18420"/>
        <label>1</label>
    </ligand>
</feature>
<evidence type="ECO:0000256" key="5">
    <source>
        <dbReference type="ARBA" id="ARBA00022759"/>
    </source>
</evidence>
<feature type="domain" description="HNH Cas9-type" evidence="14">
    <location>
        <begin position="782"/>
        <end position="931"/>
    </location>
</feature>
<dbReference type="Pfam" id="PF13395">
    <property type="entry name" value="HNH_4"/>
    <property type="match status" value="1"/>
</dbReference>
<dbReference type="InterPro" id="IPR033114">
    <property type="entry name" value="HNH_CAS9"/>
</dbReference>
<evidence type="ECO:0000256" key="2">
    <source>
        <dbReference type="ARBA" id="ARBA00005244"/>
    </source>
</evidence>
<sequence>MNKKDTSYSIGLDIGTNSVGWAVMDSHYNLLKKDNHHMWGSRLFEQANPASERRLSRSARRRYNKRRERIRLLQGIMESMIAEVDPTFYIRLTHSSFLDREDKEKIGQENGFEVKNQYNLFIDDTFNDQTYYKKYKTIYHLRKHLMTSTEKEDPRLIYLALHHIVKYRGNFLYEGHSFNMDSADIEKKIYAALEQFFDLNEFENNLDDEHVQLLVELLKKTKQRSQKRDEIVNTFIFDKKDKAIYKELANALVGLQFNVTKLLPAKDINKDGKAISLKFDDANYDANLAENEAELGESIEFIVALHDIYSWVELQAILGASHTENPSISEAMVSRYDDFKNDLLLLKKVVKESLPDCYNEVFRKDGEKLHNYTGYMSHPGKTSVEDFYKYIKNLLKNVNTEDAQTIKEKMDLETFLVKQNSRTNGAVPYQMQEYEMEQIIDHQAEFYPLLAENKDKLMSILTYRIPYYVGPLNSNSPFAWIKKVEGKENERIHPWNANEVIDIDATAEGFIKRMLSYCTYFPDEEVLPKMSLTISRFEVLNELNKIRVNGKKIKPDIKKSILDDLFMNNKKVTRKKLDGWLKAHQVYKLSDELEITGFQKEDEFSTSLTPWIDFTKIFGEINQDNYDLIESIIFDLTIFEDKKILKRRLQNNYHLDHDQIEQIMRLRYKDWSRLSRKLLLGIRSKNHNETVMDILENTNHNLMEIINDDKYGFNKIIDAANEKEEDGPFTYEEVEKLAGSPALKRGIWQSLMIVEEITKYMQHRPTNIYIEFAREEGEKVRTTSQIKRLQAIYRELDLETEKDKEVYKSLNNEDDKKINTDALYLYYTQMGKSMYSGKPLDIDKLDTYQIDHIIPQSLIKDDSFDNRVLVLPEENQFKLDQPTVPAEVRNKMIGFWTKLLENKLISKKKFFNLIKTEYNEKDQERFINRQLVETRQIIKNVANIIMNHYKGTDVRTVRANISHDFRKRYDIYKSRDLNDYHHAHDAYIACVVGNYIKCRFKYLDTKYIYGQYFKNYKKDAKKRNNDGFVLNSMVNAYCDEDTGETIWDPAWISKIKKCFYYKDVYITKKLERNDGVLFNLTVVTNDAHSNKGITEASVPVNKYRADIHKYGGFKNLQYQIFEIHGHKQKGKKVVKVDKLTQLPIYLSHASNEEKEKYVLENESLIDVKIGREILKNQLIEIDGGLYYVTSPTEYVTAKQLCVNEHVAKILDQIQKAQKYKKYNQVNDEDLLYVYDTLLDKMDKLYPAYNNIRNKFIDKRDDFQTISLEERCEVIRQILITLHAGPQNGNINFDDFKISNRIGRLGGKTIDLSKTVFYADSVTGLYRKKFKL</sequence>
<dbReference type="RefSeq" id="WP_162300217.1">
    <property type="nucleotide sequence ID" value="NZ_AP019309.1"/>
</dbReference>
<comment type="cofactor">
    <cofactor evidence="1 13">
        <name>Mg(2+)</name>
        <dbReference type="ChEBI" id="CHEBI:18420"/>
    </cofactor>
</comment>
<dbReference type="InterPro" id="IPR055228">
    <property type="entry name" value="Cas9_RuvC"/>
</dbReference>
<keyword evidence="5 13" id="KW-0255">Endonuclease</keyword>
<dbReference type="Pfam" id="PF16592">
    <property type="entry name" value="Cas9_REC"/>
    <property type="match status" value="1"/>
</dbReference>
<evidence type="ECO:0000256" key="7">
    <source>
        <dbReference type="ARBA" id="ARBA00022842"/>
    </source>
</evidence>
<dbReference type="HAMAP" id="MF_01480">
    <property type="entry name" value="Cas9"/>
    <property type="match status" value="1"/>
</dbReference>
<dbReference type="EMBL" id="AP019309">
    <property type="protein sequence ID" value="BBH28024.1"/>
    <property type="molecule type" value="Genomic_DNA"/>
</dbReference>
<dbReference type="GO" id="GO:0051607">
    <property type="term" value="P:defense response to virus"/>
    <property type="evidence" value="ECO:0007669"/>
    <property type="project" value="UniProtKB-UniRule"/>
</dbReference>
<comment type="function">
    <text evidence="13">CRISPR (clustered regularly interspaced short palindromic repeat) is an adaptive immune system that provides protection against mobile genetic elements (viruses, transposable elements and conjugative plasmids). CRISPR clusters contain spacers, sequences complementary to antecedent mobile elements, and target invading nucleic acids. CRISPR clusters are transcribed and processed into CRISPR RNA (crRNA). In type II CRISPR systems correct processing of pre-crRNA requires a trans-encoded small RNA (tracrRNA), endogenous ribonuclease 3 (rnc) and this protein. The tracrRNA serves as a guide for ribonuclease 3-aided processing of pre-crRNA. Subsequently Cas9/crRNA/tracrRNA endonucleolytically cleaves linear or circular dsDNA target complementary to the spacer; Cas9 is inactive in the absence of the 2 guide RNAs (gRNA). Cas9 recognizes the protospacer adjacent motif (PAM) in the CRISPR repeat sequences to help distinguish self versus nonself, as targets within the bacterial CRISPR locus do not have PAMs. PAM recognition is also required for catalytic activity.</text>
</comment>
<evidence type="ECO:0000256" key="3">
    <source>
        <dbReference type="ARBA" id="ARBA00022722"/>
    </source>
</evidence>
<comment type="similarity">
    <text evidence="13">Belongs to the CRISPR-associated Cas9 family.</text>
</comment>
<keyword evidence="9 13" id="KW-0051">Antiviral defense</keyword>
<gene>
    <name evidence="13 15" type="primary">cas9</name>
    <name evidence="15" type="ORF">SG0102_29580</name>
</gene>
<dbReference type="InterPro" id="IPR036397">
    <property type="entry name" value="RNaseH_sf"/>
</dbReference>
<dbReference type="InterPro" id="IPR003615">
    <property type="entry name" value="HNH_nuc"/>
</dbReference>
<evidence type="ECO:0000256" key="8">
    <source>
        <dbReference type="ARBA" id="ARBA00022884"/>
    </source>
</evidence>
<dbReference type="GO" id="GO:0046872">
    <property type="term" value="F:metal ion binding"/>
    <property type="evidence" value="ECO:0007669"/>
    <property type="project" value="UniProtKB-UniRule"/>
</dbReference>
<keyword evidence="3 13" id="KW-0540">Nuclease</keyword>
<comment type="subunit">
    <text evidence="12 13">Monomer. Binds crRNA and tracrRNA.</text>
</comment>
<keyword evidence="16" id="KW-1185">Reference proteome</keyword>
<dbReference type="InterPro" id="IPR032237">
    <property type="entry name" value="Cas9_PI"/>
</dbReference>
<evidence type="ECO:0000313" key="15">
    <source>
        <dbReference type="EMBL" id="BBH28024.1"/>
    </source>
</evidence>
<dbReference type="KEGG" id="ebm:SG0102_29580"/>
<dbReference type="InterPro" id="IPR032240">
    <property type="entry name" value="Cas9_REC"/>
</dbReference>
<dbReference type="Pfam" id="PF22702">
    <property type="entry name" value="Cas9_RuvC"/>
    <property type="match status" value="1"/>
</dbReference>
<dbReference type="InParanoid" id="A0A3G9JYZ0"/>
<feature type="binding site" evidence="13">
    <location>
        <position position="775"/>
    </location>
    <ligand>
        <name>Mg(2+)</name>
        <dbReference type="ChEBI" id="CHEBI:18420"/>
        <label>2</label>
    </ligand>
</feature>
<evidence type="ECO:0000256" key="10">
    <source>
        <dbReference type="ARBA" id="ARBA00023125"/>
    </source>
</evidence>
<dbReference type="NCBIfam" id="TIGR01865">
    <property type="entry name" value="cas_Csn1"/>
    <property type="match status" value="1"/>
</dbReference>
<feature type="binding site" evidence="13">
    <location>
        <position position="982"/>
    </location>
    <ligand>
        <name>Mg(2+)</name>
        <dbReference type="ChEBI" id="CHEBI:18420"/>
        <label>2</label>
    </ligand>
</feature>
<accession>A0A3G9JYZ0</accession>
<dbReference type="InterPro" id="IPR028629">
    <property type="entry name" value="Cas9"/>
</dbReference>
<evidence type="ECO:0000256" key="12">
    <source>
        <dbReference type="ARBA" id="ARBA00046380"/>
    </source>
</evidence>
<keyword evidence="6 13" id="KW-0378">Hydrolase</keyword>
<comment type="domain">
    <text evidence="13">Has 2 endonuclease domains. The discontinuous RuvC-like domain cleaves the target DNA noncomplementary to crRNA while the HNH nuclease domain cleaves the target DNA complementary to crRNA.</text>
</comment>
<dbReference type="GO" id="GO:0004519">
    <property type="term" value="F:endonuclease activity"/>
    <property type="evidence" value="ECO:0007669"/>
    <property type="project" value="UniProtKB-UniRule"/>
</dbReference>
<name>A0A3G9JYZ0_9FIRM</name>
<comment type="similarity">
    <text evidence="2">Belongs to the CRISPR-associated protein Cas9 family. Subtype II-A subfamily.</text>
</comment>
<keyword evidence="10 13" id="KW-0238">DNA-binding</keyword>
<keyword evidence="4 13" id="KW-0479">Metal-binding</keyword>
<dbReference type="EC" id="3.1.-.-" evidence="13"/>
<dbReference type="Proteomes" id="UP000268059">
    <property type="component" value="Chromosome"/>
</dbReference>
<evidence type="ECO:0000256" key="13">
    <source>
        <dbReference type="HAMAP-Rule" id="MF_01480"/>
    </source>
</evidence>
<feature type="active site" description="Proton acceptor for HNH nuclease domain" evidence="13">
    <location>
        <position position="852"/>
    </location>
</feature>
<reference evidence="15 16" key="1">
    <citation type="submission" date="2018-11" db="EMBL/GenBank/DDBJ databases">
        <title>Novel Erysipelotrichaceae bacterium isolated from small intestine of a swine.</title>
        <authorList>
            <person name="Kim J.S."/>
            <person name="Choe H."/>
            <person name="Lee Y.R."/>
            <person name="Kim K.M."/>
            <person name="Park D.S."/>
        </authorList>
    </citation>
    <scope>NUCLEOTIDE SEQUENCE [LARGE SCALE GENOMIC DNA]</scope>
    <source>
        <strain evidence="15 16">SG0102</strain>
    </source>
</reference>
<dbReference type="PROSITE" id="PS51749">
    <property type="entry name" value="HNH_CAS9"/>
    <property type="match status" value="1"/>
</dbReference>
<feature type="binding site" evidence="13">
    <location>
        <position position="13"/>
    </location>
    <ligand>
        <name>Mg(2+)</name>
        <dbReference type="ChEBI" id="CHEBI:18420"/>
        <label>2</label>
    </ligand>
</feature>
<evidence type="ECO:0000256" key="6">
    <source>
        <dbReference type="ARBA" id="ARBA00022801"/>
    </source>
</evidence>
<evidence type="ECO:0000256" key="11">
    <source>
        <dbReference type="ARBA" id="ARBA00023211"/>
    </source>
</evidence>
<evidence type="ECO:0000259" key="14">
    <source>
        <dbReference type="PROSITE" id="PS51749"/>
    </source>
</evidence>
<feature type="binding site" evidence="13">
    <location>
        <position position="771"/>
    </location>
    <ligand>
        <name>Mg(2+)</name>
        <dbReference type="ChEBI" id="CHEBI:18420"/>
        <label>1</label>
    </ligand>
</feature>
<keyword evidence="11" id="KW-0464">Manganese</keyword>
<organism evidence="15 16">
    <name type="scientific">Intestinibaculum porci</name>
    <dbReference type="NCBI Taxonomy" id="2487118"/>
    <lineage>
        <taxon>Bacteria</taxon>
        <taxon>Bacillati</taxon>
        <taxon>Bacillota</taxon>
        <taxon>Erysipelotrichia</taxon>
        <taxon>Erysipelotrichales</taxon>
        <taxon>Erysipelotrichaceae</taxon>
        <taxon>Intestinibaculum</taxon>
    </lineage>
</organism>
<dbReference type="GO" id="GO:0003677">
    <property type="term" value="F:DNA binding"/>
    <property type="evidence" value="ECO:0007669"/>
    <property type="project" value="UniProtKB-UniRule"/>
</dbReference>
<evidence type="ECO:0000256" key="1">
    <source>
        <dbReference type="ARBA" id="ARBA00001946"/>
    </source>
</evidence>
<evidence type="ECO:0000256" key="4">
    <source>
        <dbReference type="ARBA" id="ARBA00022723"/>
    </source>
</evidence>
<dbReference type="GO" id="GO:0003723">
    <property type="term" value="F:RNA binding"/>
    <property type="evidence" value="ECO:0007669"/>
    <property type="project" value="UniProtKB-UniRule"/>
</dbReference>